<dbReference type="Pfam" id="PF01345">
    <property type="entry name" value="DUF11"/>
    <property type="match status" value="1"/>
</dbReference>
<dbReference type="PANTHER" id="PTHR34819:SF3">
    <property type="entry name" value="CELL SURFACE PROTEIN"/>
    <property type="match status" value="1"/>
</dbReference>
<dbReference type="eggNOG" id="COG1361">
    <property type="taxonomic scope" value="Bacteria"/>
</dbReference>
<dbReference type="Gene3D" id="3.40.50.410">
    <property type="entry name" value="von Willebrand factor, type A domain"/>
    <property type="match status" value="1"/>
</dbReference>
<evidence type="ECO:0000259" key="1">
    <source>
        <dbReference type="PROSITE" id="PS50234"/>
    </source>
</evidence>
<dbReference type="NCBIfam" id="TIGR01451">
    <property type="entry name" value="B_ant_repeat"/>
    <property type="match status" value="4"/>
</dbReference>
<gene>
    <name evidence="2" type="ORF">PaecuDRAFT_4585</name>
</gene>
<dbReference type="InterPro" id="IPR051172">
    <property type="entry name" value="Chlamydia_OmcB"/>
</dbReference>
<dbReference type="PANTHER" id="PTHR34819">
    <property type="entry name" value="LARGE CYSTEINE-RICH PERIPLASMIC PROTEIN OMCB"/>
    <property type="match status" value="1"/>
</dbReference>
<dbReference type="InterPro" id="IPR036465">
    <property type="entry name" value="vWFA_dom_sf"/>
</dbReference>
<dbReference type="Gene3D" id="2.60.40.10">
    <property type="entry name" value="Immunoglobulins"/>
    <property type="match status" value="1"/>
</dbReference>
<feature type="domain" description="VWFA" evidence="1">
    <location>
        <begin position="83"/>
        <end position="134"/>
    </location>
</feature>
<dbReference type="EMBL" id="AEDD01000015">
    <property type="protein sequence ID" value="EFM08574.1"/>
    <property type="molecule type" value="Genomic_DNA"/>
</dbReference>
<keyword evidence="3" id="KW-1185">Reference proteome</keyword>
<dbReference type="InterPro" id="IPR002035">
    <property type="entry name" value="VWF_A"/>
</dbReference>
<name>E0IFZ4_9BACL</name>
<dbReference type="RefSeq" id="WP_006040566.1">
    <property type="nucleotide sequence ID" value="NZ_AEDD01000015.1"/>
</dbReference>
<evidence type="ECO:0000313" key="3">
    <source>
        <dbReference type="Proteomes" id="UP000005387"/>
    </source>
</evidence>
<dbReference type="OrthoDB" id="2056814at2"/>
<accession>E0IFZ4</accession>
<protein>
    <submittedName>
        <fullName evidence="2">Conserved repeat domain protein</fullName>
    </submittedName>
</protein>
<dbReference type="Pfam" id="PF24346">
    <property type="entry name" value="DUF7507"/>
    <property type="match status" value="3"/>
</dbReference>
<dbReference type="InterPro" id="IPR055354">
    <property type="entry name" value="DUF7507"/>
</dbReference>
<sequence>MASERPTNDSAQADYWIGSGESVLFDAGQNQGAGGFVTYNDLLRISKGAQLVSSENCDCKATVTLDLDAKAASFEYYPSHPLDVVFVLDVTSSMMSGSSLKFAQAKRAIIATINQMWAVNRNTTVTIVPYGRDAFLPNQSPSTGFSYNYLGTLFQWKRSSSFPGYYIGQILGYRNQSNVSAAALTTFLTQSAPMAASAELSLYNYYNYYKIKYSDIYDDAGVRRPDTVLSNYLATVYNPALPAYNSNQIKSVATGTPLTATELPYSMNDSGYANNTILDNLMWAIPYSEDTNTEAGVRAAYELFKTPGFAQSDDILRRAVILITDGQANRSINPNYPNSYAAPGDTDATFFPDVPNDPWKYFVQLQQSVPTLVSEISSRSATFNEIILASQRVLEVTNQLKNPADGNTSVYVLGIDISAQSPGPYNRQNVIELLASSATAPSFFREAATSDPQRQIEALLAALVQDLFQLSAGLRVVLHDQINTALFAYVPGSIRISGIRDGLLLKSPNQPVIIDPDDPEFTIYPKAALLPDVSDATVSSSGTIVIDFGVLPVGLLSNTSNTRISLSYLVQSNPLANGDQLPTNIDQETYVTFNEPSHQQSAAGVVVYDTPPRTLFFQSPTIACSCSPFAALSVLKVPDRSTAFAGEQVNYIIQVVNTGNLPLTSIKVDDALLGIHLTIPALAPLQSFVATFPYIVPPNTPIGPLTNTVVVTNEAFADPHTATAVVLIVNTPSLLFTKTVNKKQAHPGELVTFTLTTTNNGNIDLVNVRVTDPLLGIDTVIDRIPQGATITADFPYIIPLNATIGSIIVNVATTVVESLPPLTVGATVEVLDTSLLAIEKLVDRTQAAPGETVIFTLIVTNKGNAPLTNVRVTDPTLGLDTTLPSLAAQQSTPITFPFLIPLETTPKTYFNTAAAISDQTGPVEGSAQLEVLPTPAVGLAKKADRLTAAPGETIQYELIVANPGNVALGPFRLTDELLGIDQTVSGLAVGESQRFEATYTVPLNALIGSTIANLASAVSPEAGTVQAEAIVTVVGAVLGLSKSVEPAFAMPGQTVFYHLSVTNLSSSPQTNVRLIDATLGLSETVPLLQGGETIVRTIPFVIPNVPDGTVIPNRFTCSSDQALEQSAEAEVVAYTELTSTALRVTKLPNGTVAAPGGTIVYAVTVANIGAATATDIIIRDSLTGTQQRIAVLVADEERIVTFSYDVPAHTAQGTIVRNRVIVTSPQTDPVESEADVIIALPHFLLQLTNVVDRPVAEPGSLVYFTVTVRNNSVFTLTNVRIFENLTAFTTSLPSLAPGESRAFTLPFRIPPDAIGGTEYVSIATAYSNETPFEQAPASTVTFTIPDFKIRETVDRPVVFGGETVHFTITSTNTGNVDLIRYRFAAPLLGVVFQTERFPIGAVITGRFPFVTPETDEDIVIPSPVTGQADNAGPKQAEASVIVIPEDDE</sequence>
<dbReference type="InterPro" id="IPR001434">
    <property type="entry name" value="OmcB-like_DUF11"/>
</dbReference>
<reference evidence="2 3" key="1">
    <citation type="submission" date="2010-07" db="EMBL/GenBank/DDBJ databases">
        <title>The draft genome of Paenibacillus curdlanolyticus YK9.</title>
        <authorList>
            <consortium name="US DOE Joint Genome Institute (JGI-PGF)"/>
            <person name="Lucas S."/>
            <person name="Copeland A."/>
            <person name="Lapidus A."/>
            <person name="Cheng J.-F."/>
            <person name="Bruce D."/>
            <person name="Goodwin L."/>
            <person name="Pitluck S."/>
            <person name="Land M.L."/>
            <person name="Hauser L."/>
            <person name="Chang Y.-J."/>
            <person name="Jeffries C."/>
            <person name="Anderson I.J."/>
            <person name="Johnson E."/>
            <person name="Loganathan U."/>
            <person name="Mulhopadhyay B."/>
            <person name="Kyrpides N."/>
            <person name="Woyke T.J."/>
        </authorList>
    </citation>
    <scope>NUCLEOTIDE SEQUENCE [LARGE SCALE GENOMIC DNA]</scope>
    <source>
        <strain evidence="2 3">YK9</strain>
    </source>
</reference>
<proteinExistence type="predicted"/>
<dbReference type="Proteomes" id="UP000005387">
    <property type="component" value="Unassembled WGS sequence"/>
</dbReference>
<evidence type="ECO:0000313" key="2">
    <source>
        <dbReference type="EMBL" id="EFM08574.1"/>
    </source>
</evidence>
<dbReference type="SUPFAM" id="SSF53300">
    <property type="entry name" value="vWA-like"/>
    <property type="match status" value="1"/>
</dbReference>
<dbReference type="InterPro" id="IPR047589">
    <property type="entry name" value="DUF11_rpt"/>
</dbReference>
<dbReference type="PROSITE" id="PS50234">
    <property type="entry name" value="VWFA"/>
    <property type="match status" value="1"/>
</dbReference>
<dbReference type="InterPro" id="IPR013783">
    <property type="entry name" value="Ig-like_fold"/>
</dbReference>
<dbReference type="STRING" id="717606.PaecuDRAFT_4585"/>
<organism evidence="2 3">
    <name type="scientific">Paenibacillus curdlanolyticus YK9</name>
    <dbReference type="NCBI Taxonomy" id="717606"/>
    <lineage>
        <taxon>Bacteria</taxon>
        <taxon>Bacillati</taxon>
        <taxon>Bacillota</taxon>
        <taxon>Bacilli</taxon>
        <taxon>Bacillales</taxon>
        <taxon>Paenibacillaceae</taxon>
        <taxon>Paenibacillus</taxon>
    </lineage>
</organism>